<accession>A0A4Y9SE39</accession>
<evidence type="ECO:0000256" key="2">
    <source>
        <dbReference type="ARBA" id="ARBA00022676"/>
    </source>
</evidence>
<dbReference type="InterPro" id="IPR001296">
    <property type="entry name" value="Glyco_trans_1"/>
</dbReference>
<evidence type="ECO:0000313" key="7">
    <source>
        <dbReference type="Proteomes" id="UP000298438"/>
    </source>
</evidence>
<dbReference type="CDD" id="cd03801">
    <property type="entry name" value="GT4_PimA-like"/>
    <property type="match status" value="1"/>
</dbReference>
<dbReference type="Gene3D" id="3.40.50.2000">
    <property type="entry name" value="Glycogen Phosphorylase B"/>
    <property type="match status" value="2"/>
</dbReference>
<organism evidence="6 7">
    <name type="scientific">Zemynaea arenosa</name>
    <dbReference type="NCBI Taxonomy" id="2561931"/>
    <lineage>
        <taxon>Bacteria</taxon>
        <taxon>Pseudomonadati</taxon>
        <taxon>Pseudomonadota</taxon>
        <taxon>Betaproteobacteria</taxon>
        <taxon>Burkholderiales</taxon>
        <taxon>Oxalobacteraceae</taxon>
        <taxon>Telluria group</taxon>
        <taxon>Zemynaea</taxon>
    </lineage>
</organism>
<dbReference type="GO" id="GO:0016757">
    <property type="term" value="F:glycosyltransferase activity"/>
    <property type="evidence" value="ECO:0007669"/>
    <property type="project" value="UniProtKB-KW"/>
</dbReference>
<dbReference type="PANTHER" id="PTHR12526">
    <property type="entry name" value="GLYCOSYLTRANSFERASE"/>
    <property type="match status" value="1"/>
</dbReference>
<comment type="caution">
    <text evidence="6">The sequence shown here is derived from an EMBL/GenBank/DDBJ whole genome shotgun (WGS) entry which is preliminary data.</text>
</comment>
<sequence length="356" mass="38576">MSKKIVMVGTGLNTMGGIASVVNVYAQSGLFDRLPVTYVATHCDGGALAKLRAMLSGYARFLWLLVSGQVGLAHIHVASRASFWRKSVIFLLAFLFRKPAVLHLHGGEFKIFYEQESGPLKRRFISWIYNRAAHVIVLSEAWKRWVMSISSNPNVDVICNPVLMPATVPDWTARKQGVVLCLGRMNKGKGSYDLLQAAADIVPKTPIQLHLGGDGETAQVQQRAQELGIAPHVHVLGWVRADAKQKELAEASIFVLPSYNEGLPMSVLEAMANGLPIVSTPVGGIPEAVSDGVEGFLVQPGDVRALADRLALLANDPALAHRMGAAARRKVEAAYSTDAVVPRLEKIYKDLGIRSA</sequence>
<dbReference type="SUPFAM" id="SSF53756">
    <property type="entry name" value="UDP-Glycosyltransferase/glycogen phosphorylase"/>
    <property type="match status" value="1"/>
</dbReference>
<dbReference type="OrthoDB" id="7560678at2"/>
<feature type="domain" description="Glycosyl transferase family 1" evidence="4">
    <location>
        <begin position="175"/>
        <end position="329"/>
    </location>
</feature>
<keyword evidence="3 6" id="KW-0808">Transferase</keyword>
<name>A0A4Y9SE39_9BURK</name>
<evidence type="ECO:0000256" key="3">
    <source>
        <dbReference type="ARBA" id="ARBA00022679"/>
    </source>
</evidence>
<dbReference type="RefSeq" id="WP_135206952.1">
    <property type="nucleotide sequence ID" value="NZ_SPVF01000123.1"/>
</dbReference>
<keyword evidence="7" id="KW-1185">Reference proteome</keyword>
<protein>
    <submittedName>
        <fullName evidence="6">Glycosyltransferase family 1 protein</fullName>
    </submittedName>
</protein>
<evidence type="ECO:0000259" key="5">
    <source>
        <dbReference type="Pfam" id="PF13439"/>
    </source>
</evidence>
<proteinExistence type="inferred from homology"/>
<dbReference type="InterPro" id="IPR028098">
    <property type="entry name" value="Glyco_trans_4-like_N"/>
</dbReference>
<dbReference type="Proteomes" id="UP000298438">
    <property type="component" value="Unassembled WGS sequence"/>
</dbReference>
<dbReference type="Pfam" id="PF00534">
    <property type="entry name" value="Glycos_transf_1"/>
    <property type="match status" value="1"/>
</dbReference>
<dbReference type="AlphaFoldDB" id="A0A4Y9SE39"/>
<evidence type="ECO:0000259" key="4">
    <source>
        <dbReference type="Pfam" id="PF00534"/>
    </source>
</evidence>
<feature type="domain" description="Glycosyltransferase subfamily 4-like N-terminal" evidence="5">
    <location>
        <begin position="57"/>
        <end position="162"/>
    </location>
</feature>
<gene>
    <name evidence="6" type="ORF">E4L96_09385</name>
</gene>
<evidence type="ECO:0000313" key="6">
    <source>
        <dbReference type="EMBL" id="TFW21156.1"/>
    </source>
</evidence>
<reference evidence="6 7" key="1">
    <citation type="submission" date="2019-03" db="EMBL/GenBank/DDBJ databases">
        <title>Draft Genome Sequence of Massilia arenosa sp. nov., a Novel Massilia Species Isolated from a Sandy-loam Maize Soil.</title>
        <authorList>
            <person name="Raths R."/>
            <person name="Peta V."/>
            <person name="Bucking H."/>
        </authorList>
    </citation>
    <scope>NUCLEOTIDE SEQUENCE [LARGE SCALE GENOMIC DNA]</scope>
    <source>
        <strain evidence="6 7">MC02</strain>
    </source>
</reference>
<dbReference type="Pfam" id="PF13439">
    <property type="entry name" value="Glyco_transf_4"/>
    <property type="match status" value="1"/>
</dbReference>
<comment type="similarity">
    <text evidence="1">Belongs to the glycosyltransferase group 1 family. Glycosyltransferase 4 subfamily.</text>
</comment>
<dbReference type="PANTHER" id="PTHR12526:SF640">
    <property type="entry name" value="COLANIC ACID BIOSYNTHESIS GLYCOSYLTRANSFERASE WCAL-RELATED"/>
    <property type="match status" value="1"/>
</dbReference>
<dbReference type="EMBL" id="SPVF01000123">
    <property type="protein sequence ID" value="TFW21156.1"/>
    <property type="molecule type" value="Genomic_DNA"/>
</dbReference>
<evidence type="ECO:0000256" key="1">
    <source>
        <dbReference type="ARBA" id="ARBA00009481"/>
    </source>
</evidence>
<keyword evidence="2" id="KW-0328">Glycosyltransferase</keyword>